<dbReference type="AlphaFoldDB" id="A0A839IMN6"/>
<evidence type="ECO:0000256" key="2">
    <source>
        <dbReference type="ARBA" id="ARBA00023231"/>
    </source>
</evidence>
<dbReference type="InterPro" id="IPR003731">
    <property type="entry name" value="Di-Nase_FeMo-co_biosynth"/>
</dbReference>
<feature type="domain" description="Dinitrogenase iron-molybdenum cofactor N-terminal" evidence="4">
    <location>
        <begin position="45"/>
        <end position="131"/>
    </location>
</feature>
<dbReference type="InterPro" id="IPR034169">
    <property type="entry name" value="NifX-like"/>
</dbReference>
<evidence type="ECO:0000259" key="4">
    <source>
        <dbReference type="Pfam" id="PF16844"/>
    </source>
</evidence>
<dbReference type="PANTHER" id="PTHR33937:SF1">
    <property type="entry name" value="IRON-MOLIBDENUM COFACTOR PROCESSING PROTEIN"/>
    <property type="match status" value="1"/>
</dbReference>
<dbReference type="Gene3D" id="1.10.150.590">
    <property type="entry name" value="Dinitrogenase iron-molybdenum cofactor, N-terminal"/>
    <property type="match status" value="1"/>
</dbReference>
<evidence type="ECO:0000313" key="5">
    <source>
        <dbReference type="EMBL" id="MBB1486475.1"/>
    </source>
</evidence>
<feature type="domain" description="Dinitrogenase iron-molybdenum cofactor biosynthesis" evidence="3">
    <location>
        <begin position="155"/>
        <end position="243"/>
    </location>
</feature>
<protein>
    <submittedName>
        <fullName evidence="5">Dinitrogenase iron-molybdenum cofactor biosynthesis protein</fullName>
    </submittedName>
</protein>
<dbReference type="CDD" id="cd00853">
    <property type="entry name" value="NifX"/>
    <property type="match status" value="1"/>
</dbReference>
<comment type="caution">
    <text evidence="5">The sequence shown here is derived from an EMBL/GenBank/DDBJ whole genome shotgun (WGS) entry which is preliminary data.</text>
</comment>
<dbReference type="InterPro" id="IPR038127">
    <property type="entry name" value="NafY_N_sf"/>
</dbReference>
<dbReference type="InterPro" id="IPR036105">
    <property type="entry name" value="DiNase_FeMo-co_biosyn_sf"/>
</dbReference>
<dbReference type="Pfam" id="PF16844">
    <property type="entry name" value="DIMCO_N"/>
    <property type="match status" value="1"/>
</dbReference>
<sequence>MSVSSKTKPVSSKKDCTCDGDCQCQDDCKCNGKGDGALPEKESMISKVAAQRLSQAARALSSDDPEVFVIATGAYLGLPIDETQLQALTVEDINRIVSGDDGQLPEDYRPEAIKLALSYLWGEQSGQQAPPQIDPEPEVMAGLPYLQIAVASNNGTQLDGHFGSCLRFLIYRLNKEGIYLADIQDSHEVPSGLEKNEARVKLLEGCQLLYVQSIGGPAAAKVVRGGIHPVKVPVPGEAMATLNLLQSRLDNPPPWLGKILGQQSSIEKRFSAEKAEELVTDDQ</sequence>
<gene>
    <name evidence="5" type="ORF">H4O21_07615</name>
</gene>
<dbReference type="Gene3D" id="3.30.420.130">
    <property type="entry name" value="Dinitrogenase iron-molybdenum cofactor biosynthesis domain"/>
    <property type="match status" value="1"/>
</dbReference>
<dbReference type="RefSeq" id="WP_182808255.1">
    <property type="nucleotide sequence ID" value="NZ_JACJFM010000007.1"/>
</dbReference>
<evidence type="ECO:0000259" key="3">
    <source>
        <dbReference type="Pfam" id="PF02579"/>
    </source>
</evidence>
<name>A0A839IMN6_9GAMM</name>
<comment type="similarity">
    <text evidence="1">Belongs to the NifX/NifY family.</text>
</comment>
<organism evidence="5 6">
    <name type="scientific">Oceanospirillum sediminis</name>
    <dbReference type="NCBI Taxonomy" id="2760088"/>
    <lineage>
        <taxon>Bacteria</taxon>
        <taxon>Pseudomonadati</taxon>
        <taxon>Pseudomonadota</taxon>
        <taxon>Gammaproteobacteria</taxon>
        <taxon>Oceanospirillales</taxon>
        <taxon>Oceanospirillaceae</taxon>
        <taxon>Oceanospirillum</taxon>
    </lineage>
</organism>
<dbReference type="InterPro" id="IPR031763">
    <property type="entry name" value="NafY_N"/>
</dbReference>
<evidence type="ECO:0000313" key="6">
    <source>
        <dbReference type="Proteomes" id="UP000565262"/>
    </source>
</evidence>
<keyword evidence="6" id="KW-1185">Reference proteome</keyword>
<dbReference type="SUPFAM" id="SSF53146">
    <property type="entry name" value="Nitrogenase accessory factor-like"/>
    <property type="match status" value="1"/>
</dbReference>
<reference evidence="5 6" key="1">
    <citation type="submission" date="2020-08" db="EMBL/GenBank/DDBJ databases">
        <title>Oceanospirillum sp. nov. isolated from marine sediment.</title>
        <authorList>
            <person name="Ji X."/>
        </authorList>
    </citation>
    <scope>NUCLEOTIDE SEQUENCE [LARGE SCALE GENOMIC DNA]</scope>
    <source>
        <strain evidence="5 6">D5</strain>
    </source>
</reference>
<proteinExistence type="inferred from homology"/>
<dbReference type="InterPro" id="IPR051840">
    <property type="entry name" value="NifX/NifY_domain"/>
</dbReference>
<dbReference type="Proteomes" id="UP000565262">
    <property type="component" value="Unassembled WGS sequence"/>
</dbReference>
<dbReference type="PANTHER" id="PTHR33937">
    <property type="entry name" value="IRON-MOLYBDENUM PROTEIN-RELATED-RELATED"/>
    <property type="match status" value="1"/>
</dbReference>
<keyword evidence="2" id="KW-0535">Nitrogen fixation</keyword>
<accession>A0A839IMN6</accession>
<dbReference type="EMBL" id="JACJFM010000007">
    <property type="protein sequence ID" value="MBB1486475.1"/>
    <property type="molecule type" value="Genomic_DNA"/>
</dbReference>
<evidence type="ECO:0000256" key="1">
    <source>
        <dbReference type="ARBA" id="ARBA00010285"/>
    </source>
</evidence>
<dbReference type="Pfam" id="PF02579">
    <property type="entry name" value="Nitro_FeMo-Co"/>
    <property type="match status" value="1"/>
</dbReference>